<reference evidence="1 2" key="1">
    <citation type="submission" date="2022-11" db="EMBL/GenBank/DDBJ databases">
        <title>Spartinivicinus poritis sp. nov., isolated from scleractinian coral Porites lutea.</title>
        <authorList>
            <person name="Zhang G."/>
            <person name="Cai L."/>
            <person name="Wei Q."/>
        </authorList>
    </citation>
    <scope>NUCLEOTIDE SEQUENCE [LARGE SCALE GENOMIC DNA]</scope>
    <source>
        <strain evidence="1 2">A2-2</strain>
    </source>
</reference>
<comment type="caution">
    <text evidence="1">The sequence shown here is derived from an EMBL/GenBank/DDBJ whole genome shotgun (WGS) entry which is preliminary data.</text>
</comment>
<dbReference type="NCBIfam" id="TIGR01375">
    <property type="entry name" value="soxG"/>
    <property type="match status" value="1"/>
</dbReference>
<dbReference type="RefSeq" id="WP_274690499.1">
    <property type="nucleotide sequence ID" value="NZ_JAPMOU010000030.1"/>
</dbReference>
<evidence type="ECO:0000313" key="1">
    <source>
        <dbReference type="EMBL" id="MDE1464169.1"/>
    </source>
</evidence>
<dbReference type="Proteomes" id="UP001528823">
    <property type="component" value="Unassembled WGS sequence"/>
</dbReference>
<sequence>MSRVADDVFNDQQLAVRAESPLHHLGLPAKPANQLQGGVQLKELALQGHLILRGDPNNELFSKGVEKALGVALPTQPHQSSQSKTAVVQWLGPDEWLILVDGGSEAQIEKELHEHLHGHYLVVDVSGGQTILHLSGTNAEQVLQKSTGYDVHLRNFPVGKGVQTTLAKSTALIRRIEDNYFELVVRRSFADYLWRWLVDASEEYGLSIGG</sequence>
<name>A0ABT5UCQ9_9GAMM</name>
<accession>A0ABT5UCQ9</accession>
<keyword evidence="2" id="KW-1185">Reference proteome</keyword>
<dbReference type="Pfam" id="PF04268">
    <property type="entry name" value="SoxG"/>
    <property type="match status" value="1"/>
</dbReference>
<organism evidence="1 2">
    <name type="scientific">Spartinivicinus poritis</name>
    <dbReference type="NCBI Taxonomy" id="2994640"/>
    <lineage>
        <taxon>Bacteria</taxon>
        <taxon>Pseudomonadati</taxon>
        <taxon>Pseudomonadota</taxon>
        <taxon>Gammaproteobacteria</taxon>
        <taxon>Oceanospirillales</taxon>
        <taxon>Zooshikellaceae</taxon>
        <taxon>Spartinivicinus</taxon>
    </lineage>
</organism>
<dbReference type="InterPro" id="IPR007375">
    <property type="entry name" value="SoxG"/>
</dbReference>
<dbReference type="InterPro" id="IPR006280">
    <property type="entry name" value="SoxG_het"/>
</dbReference>
<protein>
    <submittedName>
        <fullName evidence="1">Sarcosine oxidase subunit gamma family protein</fullName>
    </submittedName>
</protein>
<evidence type="ECO:0000313" key="2">
    <source>
        <dbReference type="Proteomes" id="UP001528823"/>
    </source>
</evidence>
<dbReference type="SUPFAM" id="SSF103025">
    <property type="entry name" value="Folate-binding domain"/>
    <property type="match status" value="1"/>
</dbReference>
<proteinExistence type="predicted"/>
<dbReference type="InterPro" id="IPR027266">
    <property type="entry name" value="TrmE/GcvT-like"/>
</dbReference>
<dbReference type="Gene3D" id="3.30.70.1520">
    <property type="entry name" value="Heterotetrameric sarcosine oxidase"/>
    <property type="match status" value="1"/>
</dbReference>
<dbReference type="Gene3D" id="3.30.1360.120">
    <property type="entry name" value="Probable tRNA modification gtpase trme, domain 1"/>
    <property type="match status" value="1"/>
</dbReference>
<dbReference type="EMBL" id="JAPMOU010000030">
    <property type="protein sequence ID" value="MDE1464169.1"/>
    <property type="molecule type" value="Genomic_DNA"/>
</dbReference>
<gene>
    <name evidence="1" type="primary">soxG</name>
    <name evidence="1" type="ORF">ORQ98_19615</name>
</gene>